<sequence>MVDDVRTSSTIVAFGSRLLGGGPGDTPGRPGSLGASLILSVAGPRLAGDPPAPDLIGSPARAGPPVPLPPVAVLVPVLVPDLPACP</sequence>
<name>A0ABT9P6K8_9ACTN</name>
<protein>
    <submittedName>
        <fullName evidence="1">Uncharacterized protein</fullName>
    </submittedName>
</protein>
<dbReference type="Proteomes" id="UP001235712">
    <property type="component" value="Unassembled WGS sequence"/>
</dbReference>
<evidence type="ECO:0000313" key="1">
    <source>
        <dbReference type="EMBL" id="MDP9828311.1"/>
    </source>
</evidence>
<gene>
    <name evidence="1" type="ORF">J2S57_004060</name>
</gene>
<dbReference type="EMBL" id="JAUSQZ010000001">
    <property type="protein sequence ID" value="MDP9828311.1"/>
    <property type="molecule type" value="Genomic_DNA"/>
</dbReference>
<organism evidence="1 2">
    <name type="scientific">Kineosporia succinea</name>
    <dbReference type="NCBI Taxonomy" id="84632"/>
    <lineage>
        <taxon>Bacteria</taxon>
        <taxon>Bacillati</taxon>
        <taxon>Actinomycetota</taxon>
        <taxon>Actinomycetes</taxon>
        <taxon>Kineosporiales</taxon>
        <taxon>Kineosporiaceae</taxon>
        <taxon>Kineosporia</taxon>
    </lineage>
</organism>
<accession>A0ABT9P6K8</accession>
<keyword evidence="2" id="KW-1185">Reference proteome</keyword>
<proteinExistence type="predicted"/>
<evidence type="ECO:0000313" key="2">
    <source>
        <dbReference type="Proteomes" id="UP001235712"/>
    </source>
</evidence>
<reference evidence="1 2" key="1">
    <citation type="submission" date="2023-07" db="EMBL/GenBank/DDBJ databases">
        <title>Sequencing the genomes of 1000 actinobacteria strains.</title>
        <authorList>
            <person name="Klenk H.-P."/>
        </authorList>
    </citation>
    <scope>NUCLEOTIDE SEQUENCE [LARGE SCALE GENOMIC DNA]</scope>
    <source>
        <strain evidence="1 2">DSM 44388</strain>
    </source>
</reference>
<comment type="caution">
    <text evidence="1">The sequence shown here is derived from an EMBL/GenBank/DDBJ whole genome shotgun (WGS) entry which is preliminary data.</text>
</comment>